<dbReference type="InterPro" id="IPR036869">
    <property type="entry name" value="J_dom_sf"/>
</dbReference>
<feature type="domain" description="CR-type" evidence="8">
    <location>
        <begin position="125"/>
        <end position="209"/>
    </location>
</feature>
<evidence type="ECO:0000256" key="1">
    <source>
        <dbReference type="ARBA" id="ARBA00022723"/>
    </source>
</evidence>
<dbReference type="SUPFAM" id="SSF49493">
    <property type="entry name" value="HSP40/DnaJ peptide-binding domain"/>
    <property type="match status" value="2"/>
</dbReference>
<dbReference type="PROSITE" id="PS50076">
    <property type="entry name" value="DNAJ_2"/>
    <property type="match status" value="1"/>
</dbReference>
<keyword evidence="4 5" id="KW-0862">Zinc</keyword>
<feature type="compositionally biased region" description="Gly residues" evidence="6">
    <location>
        <begin position="395"/>
        <end position="404"/>
    </location>
</feature>
<dbReference type="AlphaFoldDB" id="A0A1B6GQQ1"/>
<gene>
    <name evidence="9" type="ORF">g.5551</name>
</gene>
<dbReference type="Pfam" id="PF00684">
    <property type="entry name" value="DnaJ_CXXCXGXG"/>
    <property type="match status" value="1"/>
</dbReference>
<dbReference type="EMBL" id="GECZ01005003">
    <property type="protein sequence ID" value="JAS64766.1"/>
    <property type="molecule type" value="Transcribed_RNA"/>
</dbReference>
<dbReference type="GO" id="GO:0030544">
    <property type="term" value="F:Hsp70 protein binding"/>
    <property type="evidence" value="ECO:0007669"/>
    <property type="project" value="InterPro"/>
</dbReference>
<dbReference type="Gene3D" id="1.10.287.110">
    <property type="entry name" value="DnaJ domain"/>
    <property type="match status" value="1"/>
</dbReference>
<dbReference type="InterPro" id="IPR036410">
    <property type="entry name" value="HSP_DnaJ_Cys-rich_dom_sf"/>
</dbReference>
<dbReference type="SMART" id="SM00271">
    <property type="entry name" value="DnaJ"/>
    <property type="match status" value="1"/>
</dbReference>
<evidence type="ECO:0000313" key="9">
    <source>
        <dbReference type="EMBL" id="JAS64766.1"/>
    </source>
</evidence>
<dbReference type="CDD" id="cd06257">
    <property type="entry name" value="DnaJ"/>
    <property type="match status" value="1"/>
</dbReference>
<dbReference type="FunFam" id="2.60.260.20:FF:000003">
    <property type="entry name" value="DnaJ subfamily A member 2"/>
    <property type="match status" value="1"/>
</dbReference>
<dbReference type="CDD" id="cd10719">
    <property type="entry name" value="DnaJ_zf"/>
    <property type="match status" value="1"/>
</dbReference>
<dbReference type="PANTHER" id="PTHR43888">
    <property type="entry name" value="DNAJ-LIKE-2, ISOFORM A-RELATED"/>
    <property type="match status" value="1"/>
</dbReference>
<dbReference type="InterPro" id="IPR008971">
    <property type="entry name" value="HSP40/DnaJ_pept-bd"/>
</dbReference>
<evidence type="ECO:0000256" key="2">
    <source>
        <dbReference type="ARBA" id="ARBA00022737"/>
    </source>
</evidence>
<name>A0A1B6GQQ1_9HEMI</name>
<dbReference type="InterPro" id="IPR001623">
    <property type="entry name" value="DnaJ_domain"/>
</dbReference>
<protein>
    <recommendedName>
        <fullName evidence="10">J domain-containing protein</fullName>
    </recommendedName>
</protein>
<dbReference type="PRINTS" id="PR00625">
    <property type="entry name" value="JDOMAIN"/>
</dbReference>
<keyword evidence="2" id="KW-0677">Repeat</keyword>
<dbReference type="PROSITE" id="PS00636">
    <property type="entry name" value="DNAJ_1"/>
    <property type="match status" value="1"/>
</dbReference>
<dbReference type="GO" id="GO:0051082">
    <property type="term" value="F:unfolded protein binding"/>
    <property type="evidence" value="ECO:0007669"/>
    <property type="project" value="InterPro"/>
</dbReference>
<evidence type="ECO:0000256" key="6">
    <source>
        <dbReference type="SAM" id="MobiDB-lite"/>
    </source>
</evidence>
<dbReference type="GO" id="GO:0008270">
    <property type="term" value="F:zinc ion binding"/>
    <property type="evidence" value="ECO:0007669"/>
    <property type="project" value="UniProtKB-KW"/>
</dbReference>
<dbReference type="PROSITE" id="PS51188">
    <property type="entry name" value="ZF_CR"/>
    <property type="match status" value="1"/>
</dbReference>
<dbReference type="Pfam" id="PF00226">
    <property type="entry name" value="DnaJ"/>
    <property type="match status" value="1"/>
</dbReference>
<dbReference type="GO" id="GO:0006457">
    <property type="term" value="P:protein folding"/>
    <property type="evidence" value="ECO:0007669"/>
    <property type="project" value="InterPro"/>
</dbReference>
<evidence type="ECO:0008006" key="10">
    <source>
        <dbReference type="Google" id="ProtNLM"/>
    </source>
</evidence>
<dbReference type="InterPro" id="IPR001305">
    <property type="entry name" value="HSP_DnaJ_Cys-rich_dom"/>
</dbReference>
<evidence type="ECO:0000256" key="3">
    <source>
        <dbReference type="ARBA" id="ARBA00022771"/>
    </source>
</evidence>
<dbReference type="Gene3D" id="2.10.230.10">
    <property type="entry name" value="Heat shock protein DnaJ, cysteine-rich domain"/>
    <property type="match status" value="1"/>
</dbReference>
<keyword evidence="3 5" id="KW-0863">Zinc-finger</keyword>
<dbReference type="InterPro" id="IPR044713">
    <property type="entry name" value="DNJA1/2-like"/>
</dbReference>
<dbReference type="SUPFAM" id="SSF57938">
    <property type="entry name" value="DnaJ/Hsp40 cysteine-rich domain"/>
    <property type="match status" value="1"/>
</dbReference>
<dbReference type="CDD" id="cd10747">
    <property type="entry name" value="DnaJ_C"/>
    <property type="match status" value="1"/>
</dbReference>
<feature type="region of interest" description="Disordered" evidence="6">
    <location>
        <begin position="373"/>
        <end position="411"/>
    </location>
</feature>
<dbReference type="Pfam" id="PF01556">
    <property type="entry name" value="DnaJ_C"/>
    <property type="match status" value="1"/>
</dbReference>
<feature type="zinc finger region" description="CR-type" evidence="5">
    <location>
        <begin position="125"/>
        <end position="209"/>
    </location>
</feature>
<evidence type="ECO:0000259" key="7">
    <source>
        <dbReference type="PROSITE" id="PS50076"/>
    </source>
</evidence>
<dbReference type="InterPro" id="IPR002939">
    <property type="entry name" value="DnaJ_C"/>
</dbReference>
<accession>A0A1B6GQQ1</accession>
<proteinExistence type="predicted"/>
<dbReference type="InterPro" id="IPR018253">
    <property type="entry name" value="DnaJ_domain_CS"/>
</dbReference>
<organism evidence="9">
    <name type="scientific">Cuerna arida</name>
    <dbReference type="NCBI Taxonomy" id="1464854"/>
    <lineage>
        <taxon>Eukaryota</taxon>
        <taxon>Metazoa</taxon>
        <taxon>Ecdysozoa</taxon>
        <taxon>Arthropoda</taxon>
        <taxon>Hexapoda</taxon>
        <taxon>Insecta</taxon>
        <taxon>Pterygota</taxon>
        <taxon>Neoptera</taxon>
        <taxon>Paraneoptera</taxon>
        <taxon>Hemiptera</taxon>
        <taxon>Auchenorrhyncha</taxon>
        <taxon>Membracoidea</taxon>
        <taxon>Cicadellidae</taxon>
        <taxon>Cicadellinae</taxon>
        <taxon>Proconiini</taxon>
        <taxon>Cuerna</taxon>
    </lineage>
</organism>
<evidence type="ECO:0000259" key="8">
    <source>
        <dbReference type="PROSITE" id="PS51188"/>
    </source>
</evidence>
<keyword evidence="1 5" id="KW-0479">Metal-binding</keyword>
<feature type="domain" description="J" evidence="7">
    <location>
        <begin position="6"/>
        <end position="68"/>
    </location>
</feature>
<evidence type="ECO:0000256" key="5">
    <source>
        <dbReference type="PROSITE-ProRule" id="PRU00546"/>
    </source>
</evidence>
<dbReference type="Gene3D" id="2.60.260.20">
    <property type="entry name" value="Urease metallochaperone UreE, N-terminal domain"/>
    <property type="match status" value="2"/>
</dbReference>
<evidence type="ECO:0000256" key="4">
    <source>
        <dbReference type="ARBA" id="ARBA00022833"/>
    </source>
</evidence>
<dbReference type="SUPFAM" id="SSF46565">
    <property type="entry name" value="Chaperone J-domain"/>
    <property type="match status" value="1"/>
</dbReference>
<reference evidence="9" key="1">
    <citation type="submission" date="2015-11" db="EMBL/GenBank/DDBJ databases">
        <title>De novo transcriptome assembly of four potential Pierce s Disease insect vectors from Arizona vineyards.</title>
        <authorList>
            <person name="Tassone E.E."/>
        </authorList>
    </citation>
    <scope>NUCLEOTIDE SEQUENCE</scope>
</reference>
<dbReference type="FunFam" id="2.10.230.10:FF:000001">
    <property type="entry name" value="DnaJ subfamily A member 2"/>
    <property type="match status" value="1"/>
</dbReference>
<sequence length="411" mass="45493">MVVETAFYDILGVSPNCTPDELKKAYRKLALKYHPDKNPNEGERFKLISNAYEVLSNPEKRRIYDQKGENGIKEGLGSGMSNPMDIFDLFFPGGSMFGNRHKRQTPRATDVDYVIDVTLEELYCGTTKKIKTTRKVICEKCNGIGGKKDSVHTCQTCHGSGNETIINQIGPGMIQQIQRECSNCGGHGRTCNPKDICKFCNGKRTKPTDKTYEIVIVPGMYDSQHIKYTGEGNQEPGATPGDLVIILQQVSDSEFMRNKHDLILDMEISLAESLCGFRRQIHTLDNRKFVVSTAPGTVTRPGSIKCVPNEGMPIQESPNEKGMMIIKIMVRFPDSVDPDHVDILRTCLPSSTAPPVVSPDAVEAVMLDYDNESERTRRRAQYHNSHAHSDSMDDGGFGGPGGPGRVQCASN</sequence>